<gene>
    <name evidence="2" type="ORF">CDD81_7471</name>
</gene>
<protein>
    <recommendedName>
        <fullName evidence="4">Pyridoxamine 5'-phosphate oxidase putative domain-containing protein</fullName>
    </recommendedName>
</protein>
<dbReference type="PANTHER" id="PTHR39336:SF1">
    <property type="entry name" value="PYRIDOXAMINE PHOSPHATE OXIDASE FAMILY PROTEIN (AFU_ORTHOLOGUE AFUA_6G11440)"/>
    <property type="match status" value="1"/>
</dbReference>
<dbReference type="OrthoDB" id="539398at2759"/>
<dbReference type="EMBL" id="NJET01000008">
    <property type="protein sequence ID" value="PHH66416.1"/>
    <property type="molecule type" value="Genomic_DNA"/>
</dbReference>
<feature type="compositionally biased region" description="Polar residues" evidence="1">
    <location>
        <begin position="192"/>
        <end position="202"/>
    </location>
</feature>
<dbReference type="PANTHER" id="PTHR39336">
    <property type="entry name" value="PYRIDOXAMINE PHOSPHATE OXIDASE FAMILY PROTEIN (AFU_ORTHOLOGUE AFUA_6G11440)"/>
    <property type="match status" value="1"/>
</dbReference>
<dbReference type="AlphaFoldDB" id="A0A2C5YFD0"/>
<evidence type="ECO:0000256" key="1">
    <source>
        <dbReference type="SAM" id="MobiDB-lite"/>
    </source>
</evidence>
<evidence type="ECO:0000313" key="3">
    <source>
        <dbReference type="Proteomes" id="UP000226192"/>
    </source>
</evidence>
<feature type="region of interest" description="Disordered" evidence="1">
    <location>
        <begin position="170"/>
        <end position="202"/>
    </location>
</feature>
<sequence length="311" mass="33109">MKVFANIPESLGDWAQRQPVFFTGSAATHGQHINVSPKGMATTHFSILTPTRCAYIDRTGSGCETVAHVYQNGRLCLMFLSFGPSPRIMRFYCRARIVEWDHGAFADLVTLVAQRGGRQVFDAARAVVDCHVFKVTTSCGYAVPMVRRALYAPAAAAAAAAAAANHDGHVDNGGAHGGGDNSGGHGGRDGGPTNSDAKATNGNANGHVAYNEHCVFEPRTTLDRASAVMADKDTILEYQCENNIFSLDGLPGLVSARRRLGRCIWLDAVKARLARLAAEKEAVAFGFLLAILLSLLHRALTGLWASATASP</sequence>
<proteinExistence type="predicted"/>
<name>A0A2C5YFD0_9HYPO</name>
<feature type="compositionally biased region" description="Gly residues" evidence="1">
    <location>
        <begin position="174"/>
        <end position="185"/>
    </location>
</feature>
<accession>A0A2C5YFD0</accession>
<evidence type="ECO:0008006" key="4">
    <source>
        <dbReference type="Google" id="ProtNLM"/>
    </source>
</evidence>
<dbReference type="Gene3D" id="2.30.110.10">
    <property type="entry name" value="Electron Transport, Fmn-binding Protein, Chain A"/>
    <property type="match status" value="1"/>
</dbReference>
<reference evidence="2 3" key="1">
    <citation type="submission" date="2017-06" db="EMBL/GenBank/DDBJ databases">
        <title>Ant-infecting Ophiocordyceps genomes reveal a high diversity of potential behavioral manipulation genes and a possible major role for enterotoxins.</title>
        <authorList>
            <person name="De Bekker C."/>
            <person name="Evans H.C."/>
            <person name="Brachmann A."/>
            <person name="Hughes D.P."/>
        </authorList>
    </citation>
    <scope>NUCLEOTIDE SEQUENCE [LARGE SCALE GENOMIC DNA]</scope>
    <source>
        <strain evidence="2 3">Map64</strain>
    </source>
</reference>
<comment type="caution">
    <text evidence="2">The sequence shown here is derived from an EMBL/GenBank/DDBJ whole genome shotgun (WGS) entry which is preliminary data.</text>
</comment>
<evidence type="ECO:0000313" key="2">
    <source>
        <dbReference type="EMBL" id="PHH66416.1"/>
    </source>
</evidence>
<dbReference type="InterPro" id="IPR012349">
    <property type="entry name" value="Split_barrel_FMN-bd"/>
</dbReference>
<keyword evidence="3" id="KW-1185">Reference proteome</keyword>
<organism evidence="2 3">
    <name type="scientific">Ophiocordyceps australis</name>
    <dbReference type="NCBI Taxonomy" id="1399860"/>
    <lineage>
        <taxon>Eukaryota</taxon>
        <taxon>Fungi</taxon>
        <taxon>Dikarya</taxon>
        <taxon>Ascomycota</taxon>
        <taxon>Pezizomycotina</taxon>
        <taxon>Sordariomycetes</taxon>
        <taxon>Hypocreomycetidae</taxon>
        <taxon>Hypocreales</taxon>
        <taxon>Ophiocordycipitaceae</taxon>
        <taxon>Ophiocordyceps</taxon>
    </lineage>
</organism>
<dbReference type="Proteomes" id="UP000226192">
    <property type="component" value="Unassembled WGS sequence"/>
</dbReference>
<dbReference type="STRING" id="1399860.A0A2C5YFD0"/>